<dbReference type="SUPFAM" id="SSF74653">
    <property type="entry name" value="TolA/TonB C-terminal domain"/>
    <property type="match status" value="1"/>
</dbReference>
<dbReference type="PANTHER" id="PTHR11102:SF160">
    <property type="entry name" value="ERAD-ASSOCIATED E3 UBIQUITIN-PROTEIN LIGASE COMPONENT HRD3"/>
    <property type="match status" value="1"/>
</dbReference>
<dbReference type="EMBL" id="CP035913">
    <property type="protein sequence ID" value="QBE63345.1"/>
    <property type="molecule type" value="Genomic_DNA"/>
</dbReference>
<keyword evidence="3" id="KW-1133">Transmembrane helix</keyword>
<evidence type="ECO:0000256" key="5">
    <source>
        <dbReference type="SAM" id="SignalP"/>
    </source>
</evidence>
<keyword evidence="5" id="KW-0732">Signal</keyword>
<dbReference type="SMART" id="SM00671">
    <property type="entry name" value="SEL1"/>
    <property type="match status" value="5"/>
</dbReference>
<dbReference type="InterPro" id="IPR006597">
    <property type="entry name" value="Sel1-like"/>
</dbReference>
<dbReference type="OrthoDB" id="8769760at2"/>
<gene>
    <name evidence="7" type="ORF">EWM63_10545</name>
</gene>
<accession>A0A4P6KX42</accession>
<reference evidence="7 8" key="1">
    <citation type="submission" date="2019-02" db="EMBL/GenBank/DDBJ databases">
        <title>Draft Genome Sequences of Six Type Strains of the Genus Massilia.</title>
        <authorList>
            <person name="Miess H."/>
            <person name="Frediansyhah A."/>
            <person name="Gross H."/>
        </authorList>
    </citation>
    <scope>NUCLEOTIDE SEQUENCE [LARGE SCALE GENOMIC DNA]</scope>
    <source>
        <strain evidence="7 8">DSM 17473</strain>
    </source>
</reference>
<dbReference type="NCBIfam" id="TIGR01352">
    <property type="entry name" value="tonB_Cterm"/>
    <property type="match status" value="1"/>
</dbReference>
<feature type="chain" id="PRO_5020926683" evidence="5">
    <location>
        <begin position="27"/>
        <end position="365"/>
    </location>
</feature>
<sequence>MPFPTLSRLGAALVALSTMSGVPALADPVRTAAVADFTTCARPVWPKEALREKQHGTVTLSFLISASGAVTDSKVTRSSRFPLLDVAALEGIMKCRFQPSTVDSKAIPAWVQMQYVWTLEPAPSKPDGFDKAALTARAEQGDTKAQVALARYYQSTMSADRDPARGAELLRSAATAGDLTAIELLASSLRWDSTVPKDLAQSAALYRRGAEHGSPNSQNMLAEMLLRGEGVAKDEQAAEDWLRKAAAQGNTPAQVTLASRLQRPGGDTAEMIALLDGAVAANDPVAQRLLGWCRENGTGVAQDYAIAAELYRKAAAVGDNPAKEGLARLYENGRGVPLDVVVADALKRDAANSARIRREAENQQR</sequence>
<dbReference type="Gene3D" id="1.25.40.10">
    <property type="entry name" value="Tetratricopeptide repeat domain"/>
    <property type="match status" value="1"/>
</dbReference>
<evidence type="ECO:0000256" key="3">
    <source>
        <dbReference type="ARBA" id="ARBA00022989"/>
    </source>
</evidence>
<evidence type="ECO:0000256" key="1">
    <source>
        <dbReference type="ARBA" id="ARBA00004167"/>
    </source>
</evidence>
<feature type="signal peptide" evidence="5">
    <location>
        <begin position="1"/>
        <end position="26"/>
    </location>
</feature>
<feature type="domain" description="TonB C-terminal" evidence="6">
    <location>
        <begin position="30"/>
        <end position="126"/>
    </location>
</feature>
<dbReference type="Proteomes" id="UP000290637">
    <property type="component" value="Chromosome"/>
</dbReference>
<organism evidence="7 8">
    <name type="scientific">Pseudoduganella lutea</name>
    <dbReference type="NCBI Taxonomy" id="321985"/>
    <lineage>
        <taxon>Bacteria</taxon>
        <taxon>Pseudomonadati</taxon>
        <taxon>Pseudomonadota</taxon>
        <taxon>Betaproteobacteria</taxon>
        <taxon>Burkholderiales</taxon>
        <taxon>Oxalobacteraceae</taxon>
        <taxon>Telluria group</taxon>
        <taxon>Pseudoduganella</taxon>
    </lineage>
</organism>
<dbReference type="KEGG" id="plue:EWM63_10545"/>
<dbReference type="RefSeq" id="WP_130186474.1">
    <property type="nucleotide sequence ID" value="NZ_CP035913.1"/>
</dbReference>
<dbReference type="InterPro" id="IPR006260">
    <property type="entry name" value="TonB/TolA_C"/>
</dbReference>
<evidence type="ECO:0000313" key="8">
    <source>
        <dbReference type="Proteomes" id="UP000290637"/>
    </source>
</evidence>
<dbReference type="GO" id="GO:0055085">
    <property type="term" value="P:transmembrane transport"/>
    <property type="evidence" value="ECO:0007669"/>
    <property type="project" value="InterPro"/>
</dbReference>
<dbReference type="Gene3D" id="3.30.1150.10">
    <property type="match status" value="1"/>
</dbReference>
<dbReference type="PANTHER" id="PTHR11102">
    <property type="entry name" value="SEL-1-LIKE PROTEIN"/>
    <property type="match status" value="1"/>
</dbReference>
<dbReference type="AlphaFoldDB" id="A0A4P6KX42"/>
<dbReference type="Pfam" id="PF08238">
    <property type="entry name" value="Sel1"/>
    <property type="match status" value="5"/>
</dbReference>
<comment type="subcellular location">
    <subcellularLocation>
        <location evidence="1">Membrane</location>
        <topology evidence="1">Single-pass membrane protein</topology>
    </subcellularLocation>
</comment>
<dbReference type="InterPro" id="IPR037682">
    <property type="entry name" value="TonB_C"/>
</dbReference>
<evidence type="ECO:0000256" key="4">
    <source>
        <dbReference type="ARBA" id="ARBA00023136"/>
    </source>
</evidence>
<dbReference type="SUPFAM" id="SSF81901">
    <property type="entry name" value="HCP-like"/>
    <property type="match status" value="2"/>
</dbReference>
<protein>
    <submittedName>
        <fullName evidence="7">TonB family protein</fullName>
    </submittedName>
</protein>
<proteinExistence type="predicted"/>
<dbReference type="InterPro" id="IPR050767">
    <property type="entry name" value="Sel1_AlgK"/>
</dbReference>
<evidence type="ECO:0000313" key="7">
    <source>
        <dbReference type="EMBL" id="QBE63345.1"/>
    </source>
</evidence>
<dbReference type="InterPro" id="IPR011990">
    <property type="entry name" value="TPR-like_helical_dom_sf"/>
</dbReference>
<keyword evidence="2" id="KW-0812">Transmembrane</keyword>
<dbReference type="Pfam" id="PF03544">
    <property type="entry name" value="TonB_C"/>
    <property type="match status" value="1"/>
</dbReference>
<dbReference type="PROSITE" id="PS52015">
    <property type="entry name" value="TONB_CTD"/>
    <property type="match status" value="1"/>
</dbReference>
<keyword evidence="4" id="KW-0472">Membrane</keyword>
<name>A0A4P6KX42_9BURK</name>
<evidence type="ECO:0000256" key="2">
    <source>
        <dbReference type="ARBA" id="ARBA00022692"/>
    </source>
</evidence>
<keyword evidence="8" id="KW-1185">Reference proteome</keyword>
<evidence type="ECO:0000259" key="6">
    <source>
        <dbReference type="PROSITE" id="PS52015"/>
    </source>
</evidence>
<dbReference type="GO" id="GO:0016020">
    <property type="term" value="C:membrane"/>
    <property type="evidence" value="ECO:0007669"/>
    <property type="project" value="UniProtKB-SubCell"/>
</dbReference>